<comment type="caution">
    <text evidence="1">The sequence shown here is derived from an EMBL/GenBank/DDBJ whole genome shotgun (WGS) entry which is preliminary data.</text>
</comment>
<protein>
    <submittedName>
        <fullName evidence="1">Uncharacterized protein</fullName>
    </submittedName>
</protein>
<dbReference type="RefSeq" id="WP_067566992.1">
    <property type="nucleotide sequence ID" value="NZ_LSUQ01000066.1"/>
</dbReference>
<dbReference type="EMBL" id="LSUQ01000066">
    <property type="protein sequence ID" value="OAG91672.1"/>
    <property type="molecule type" value="Genomic_DNA"/>
</dbReference>
<name>A0A162SDU7_9BACL</name>
<evidence type="ECO:0000313" key="1">
    <source>
        <dbReference type="EMBL" id="OAG91672.1"/>
    </source>
</evidence>
<dbReference type="AlphaFoldDB" id="A0A162SDU7"/>
<reference evidence="1 3" key="1">
    <citation type="submission" date="2016-02" db="EMBL/GenBank/DDBJ databases">
        <title>Draft genome sequence of Acidibacillus ferrooxidans SLC66.</title>
        <authorList>
            <person name="Oliveira G."/>
            <person name="Nancucheo I."/>
            <person name="Dall'Agnol H."/>
            <person name="Johnson B."/>
            <person name="Oliveira R."/>
            <person name="Nunes G.L."/>
            <person name="Tzotzos G."/>
            <person name="Orellana S.C."/>
            <person name="Salim A.C."/>
            <person name="Araujo F.M."/>
        </authorList>
    </citation>
    <scope>NUCLEOTIDE SEQUENCE [LARGE SCALE GENOMIC DNA]</scope>
    <source>
        <strain evidence="1 3">SLC66</strain>
    </source>
</reference>
<sequence>MQRILNLMSSYWEMVKRGATLTYLPEAADAIYAAPEMEANAVGGEGTTADEEKEEMPLY</sequence>
<reference evidence="2 4" key="2">
    <citation type="submission" date="2017-02" db="EMBL/GenBank/DDBJ databases">
        <title>Draft genome of Acidibacillus ferrooxidans Huett2.</title>
        <authorList>
            <person name="Schopf S."/>
        </authorList>
    </citation>
    <scope>NUCLEOTIDE SEQUENCE [LARGE SCALE GENOMIC DNA]</scope>
    <source>
        <strain evidence="2 4">Huett2</strain>
    </source>
</reference>
<keyword evidence="4" id="KW-1185">Reference proteome</keyword>
<evidence type="ECO:0000313" key="2">
    <source>
        <dbReference type="EMBL" id="OPG16706.1"/>
    </source>
</evidence>
<dbReference type="Proteomes" id="UP000190229">
    <property type="component" value="Unassembled WGS sequence"/>
</dbReference>
<accession>A0A162SDU7</accession>
<gene>
    <name evidence="1" type="ORF">AYW79_13600</name>
    <name evidence="2" type="ORF">B2M26_04915</name>
</gene>
<evidence type="ECO:0000313" key="4">
    <source>
        <dbReference type="Proteomes" id="UP000190229"/>
    </source>
</evidence>
<proteinExistence type="predicted"/>
<dbReference type="EMBL" id="MWPS01000014">
    <property type="protein sequence ID" value="OPG16706.1"/>
    <property type="molecule type" value="Genomic_DNA"/>
</dbReference>
<dbReference type="STRING" id="1765683.B2M26_04915"/>
<organism evidence="1 3">
    <name type="scientific">Ferroacidibacillus organovorans</name>
    <dbReference type="NCBI Taxonomy" id="1765683"/>
    <lineage>
        <taxon>Bacteria</taxon>
        <taxon>Bacillati</taxon>
        <taxon>Bacillota</taxon>
        <taxon>Bacilli</taxon>
        <taxon>Bacillales</taxon>
        <taxon>Alicyclobacillaceae</taxon>
        <taxon>Ferroacidibacillus</taxon>
    </lineage>
</organism>
<evidence type="ECO:0000313" key="3">
    <source>
        <dbReference type="Proteomes" id="UP000077421"/>
    </source>
</evidence>
<dbReference type="Proteomes" id="UP000077421">
    <property type="component" value="Unassembled WGS sequence"/>
</dbReference>